<name>A0A4U2XYD6_9BACL</name>
<evidence type="ECO:0000313" key="2">
    <source>
        <dbReference type="EMBL" id="TKI52930.1"/>
    </source>
</evidence>
<dbReference type="EMBL" id="SZNK01000002">
    <property type="protein sequence ID" value="TKI52930.1"/>
    <property type="molecule type" value="Genomic_DNA"/>
</dbReference>
<keyword evidence="1" id="KW-1133">Transmembrane helix</keyword>
<organism evidence="2 3">
    <name type="scientific">Brevibacillus antibioticus</name>
    <dbReference type="NCBI Taxonomy" id="2570228"/>
    <lineage>
        <taxon>Bacteria</taxon>
        <taxon>Bacillati</taxon>
        <taxon>Bacillota</taxon>
        <taxon>Bacilli</taxon>
        <taxon>Bacillales</taxon>
        <taxon>Paenibacillaceae</taxon>
        <taxon>Brevibacillus</taxon>
    </lineage>
</organism>
<feature type="transmembrane region" description="Helical" evidence="1">
    <location>
        <begin position="31"/>
        <end position="49"/>
    </location>
</feature>
<evidence type="ECO:0000256" key="1">
    <source>
        <dbReference type="SAM" id="Phobius"/>
    </source>
</evidence>
<dbReference type="RefSeq" id="WP_137033710.1">
    <property type="nucleotide sequence ID" value="NZ_SZNK01000002.1"/>
</dbReference>
<accession>A0A4U2XYD6</accession>
<keyword evidence="1" id="KW-0812">Transmembrane</keyword>
<protein>
    <submittedName>
        <fullName evidence="2">Uncharacterized protein</fullName>
    </submittedName>
</protein>
<keyword evidence="1" id="KW-0472">Membrane</keyword>
<gene>
    <name evidence="2" type="ORF">E8L90_29690</name>
</gene>
<keyword evidence="3" id="KW-1185">Reference proteome</keyword>
<dbReference type="AlphaFoldDB" id="A0A4U2XYD6"/>
<comment type="caution">
    <text evidence="2">The sequence shown here is derived from an EMBL/GenBank/DDBJ whole genome shotgun (WGS) entry which is preliminary data.</text>
</comment>
<evidence type="ECO:0000313" key="3">
    <source>
        <dbReference type="Proteomes" id="UP000307841"/>
    </source>
</evidence>
<feature type="transmembrane region" description="Helical" evidence="1">
    <location>
        <begin position="7"/>
        <end position="25"/>
    </location>
</feature>
<sequence>MQKFTESLWFVIAFLFVSALLRAFVGERATLWFLLLVLLGMLTVNASKLNKLLSFFTKGA</sequence>
<dbReference type="Proteomes" id="UP000307841">
    <property type="component" value="Unassembled WGS sequence"/>
</dbReference>
<proteinExistence type="predicted"/>
<reference evidence="2 3" key="1">
    <citation type="submission" date="2019-04" db="EMBL/GenBank/DDBJ databases">
        <title>Whole genome sequencing of Brevibacillus sp. TGS2-1.</title>
        <authorList>
            <person name="Choi A."/>
        </authorList>
    </citation>
    <scope>NUCLEOTIDE SEQUENCE [LARGE SCALE GENOMIC DNA]</scope>
    <source>
        <strain evidence="2 3">TGS2-1</strain>
    </source>
</reference>